<proteinExistence type="inferred from homology"/>
<dbReference type="Gene3D" id="1.10.510.10">
    <property type="entry name" value="Transferase(Phosphotransferase) domain 1"/>
    <property type="match status" value="1"/>
</dbReference>
<comment type="similarity">
    <text evidence="1">Belongs to the protein kinase superfamily. STE Ser/Thr protein kinase family. STE20 subfamily.</text>
</comment>
<feature type="compositionally biased region" description="Low complexity" evidence="2">
    <location>
        <begin position="212"/>
        <end position="229"/>
    </location>
</feature>
<comment type="caution">
    <text evidence="4">The sequence shown here is derived from an EMBL/GenBank/DDBJ whole genome shotgun (WGS) entry which is preliminary data.</text>
</comment>
<dbReference type="EMBL" id="CAXHTA020000019">
    <property type="protein sequence ID" value="CAL5228644.1"/>
    <property type="molecule type" value="Genomic_DNA"/>
</dbReference>
<evidence type="ECO:0000256" key="2">
    <source>
        <dbReference type="SAM" id="MobiDB-lite"/>
    </source>
</evidence>
<feature type="region of interest" description="Disordered" evidence="2">
    <location>
        <begin position="1"/>
        <end position="41"/>
    </location>
</feature>
<dbReference type="InterPro" id="IPR011009">
    <property type="entry name" value="Kinase-like_dom_sf"/>
</dbReference>
<dbReference type="InterPro" id="IPR000719">
    <property type="entry name" value="Prot_kinase_dom"/>
</dbReference>
<protein>
    <submittedName>
        <fullName evidence="4">G11812 protein</fullName>
    </submittedName>
</protein>
<dbReference type="InterPro" id="IPR008271">
    <property type="entry name" value="Ser/Thr_kinase_AS"/>
</dbReference>
<dbReference type="Gene3D" id="3.30.200.20">
    <property type="entry name" value="Phosphorylase Kinase, domain 1"/>
    <property type="match status" value="1"/>
</dbReference>
<sequence length="692" mass="75845">MERASSKQLQPASLTSKGSGGKLRRAKSHADLHGAKGHWSQNTYPTSAAEYELEKEIGKGACGTVWSAVCKPLGEQVALKILELDNMAVDLDTIRRETQIMAEMRHPNVMPLYCSFVHKEQLWMVMPYISGGSIFSIILNQHSEGLEEEMVATIALDVLRGLDYMHAHSMLHRDIKAANVLINSDGRVVLSDFGVTASLERATPSSLRVNSHAEASTSDAAESPSSATSASSSAQFQTAWAAQKYLARNTFCGTPCFMAPEVMQQTQGYDLAADVWSFGILLEELTLGRAPYANMSLTSVILTTLHQDAPTLSAQKTKRKFSEELHDIVKQCLQKDPALRPTASQLLKHKFFKNAEDPAYLVKYLLNGSTGTPMKDMLRTVTRTFRSRPVDRKTVSQKNMNVYATAHLSGDVANAVTLLKRMTRPSSRKHKAGLLIPSADLAACQGVCFTVLHKTKQGLGMDCVRGHGFVVARKPQKAVTPRKTFMHWASADTFRPGLSVLDAGLPRKDSAEEREERQEWTAPCYFDISIMGCGDSFGEDDSVEAIILLPDQATVDVFRRGEGALDQDQPHDSASSFTGPAAACKAYAIADDAIFILCMNCARIQENAGANMRLFGGQVIPPADVLSAKMMPPHEFQVLYKLLSSLCAEAECDQPGSGMSRSKPGAAALCRMEERGSTLMYRMPIWLYDDDD</sequence>
<dbReference type="Proteomes" id="UP001497392">
    <property type="component" value="Unassembled WGS sequence"/>
</dbReference>
<evidence type="ECO:0000256" key="1">
    <source>
        <dbReference type="ARBA" id="ARBA00008874"/>
    </source>
</evidence>
<evidence type="ECO:0000259" key="3">
    <source>
        <dbReference type="PROSITE" id="PS50011"/>
    </source>
</evidence>
<dbReference type="PANTHER" id="PTHR48014">
    <property type="entry name" value="SERINE/THREONINE-PROTEIN KINASE FRAY2"/>
    <property type="match status" value="1"/>
</dbReference>
<feature type="compositionally biased region" description="Polar residues" evidence="2">
    <location>
        <begin position="1"/>
        <end position="17"/>
    </location>
</feature>
<feature type="domain" description="Protein kinase" evidence="3">
    <location>
        <begin position="51"/>
        <end position="352"/>
    </location>
</feature>
<evidence type="ECO:0000313" key="4">
    <source>
        <dbReference type="EMBL" id="CAL5228644.1"/>
    </source>
</evidence>
<keyword evidence="5" id="KW-1185">Reference proteome</keyword>
<dbReference type="PROSITE" id="PS00108">
    <property type="entry name" value="PROTEIN_KINASE_ST"/>
    <property type="match status" value="1"/>
</dbReference>
<evidence type="ECO:0000313" key="5">
    <source>
        <dbReference type="Proteomes" id="UP001497392"/>
    </source>
</evidence>
<organism evidence="4 5">
    <name type="scientific">Coccomyxa viridis</name>
    <dbReference type="NCBI Taxonomy" id="1274662"/>
    <lineage>
        <taxon>Eukaryota</taxon>
        <taxon>Viridiplantae</taxon>
        <taxon>Chlorophyta</taxon>
        <taxon>core chlorophytes</taxon>
        <taxon>Trebouxiophyceae</taxon>
        <taxon>Trebouxiophyceae incertae sedis</taxon>
        <taxon>Coccomyxaceae</taxon>
        <taxon>Coccomyxa</taxon>
    </lineage>
</organism>
<gene>
    <name evidence="4" type="primary">g11812</name>
    <name evidence="4" type="ORF">VP750_LOCUS10550</name>
</gene>
<accession>A0ABP1G8U5</accession>
<dbReference type="SUPFAM" id="SSF56112">
    <property type="entry name" value="Protein kinase-like (PK-like)"/>
    <property type="match status" value="1"/>
</dbReference>
<dbReference type="Pfam" id="PF00069">
    <property type="entry name" value="Pkinase"/>
    <property type="match status" value="2"/>
</dbReference>
<feature type="region of interest" description="Disordered" evidence="2">
    <location>
        <begin position="208"/>
        <end position="229"/>
    </location>
</feature>
<dbReference type="InterPro" id="IPR047173">
    <property type="entry name" value="STRAD_A/B-like"/>
</dbReference>
<dbReference type="SMART" id="SM00220">
    <property type="entry name" value="S_TKc"/>
    <property type="match status" value="1"/>
</dbReference>
<name>A0ABP1G8U5_9CHLO</name>
<dbReference type="PANTHER" id="PTHR48014:SF21">
    <property type="entry name" value="SERINE_THREONINE-PROTEIN KINASE FRAY2"/>
    <property type="match status" value="1"/>
</dbReference>
<dbReference type="PROSITE" id="PS50011">
    <property type="entry name" value="PROTEIN_KINASE_DOM"/>
    <property type="match status" value="1"/>
</dbReference>
<reference evidence="4 5" key="1">
    <citation type="submission" date="2024-06" db="EMBL/GenBank/DDBJ databases">
        <authorList>
            <person name="Kraege A."/>
            <person name="Thomma B."/>
        </authorList>
    </citation>
    <scope>NUCLEOTIDE SEQUENCE [LARGE SCALE GENOMIC DNA]</scope>
</reference>